<keyword evidence="3 6" id="KW-0853">WD repeat</keyword>
<feature type="repeat" description="WD" evidence="6">
    <location>
        <begin position="281"/>
        <end position="315"/>
    </location>
</feature>
<organism evidence="7 8">
    <name type="scientific">Patellaria atrata CBS 101060</name>
    <dbReference type="NCBI Taxonomy" id="1346257"/>
    <lineage>
        <taxon>Eukaryota</taxon>
        <taxon>Fungi</taxon>
        <taxon>Dikarya</taxon>
        <taxon>Ascomycota</taxon>
        <taxon>Pezizomycotina</taxon>
        <taxon>Dothideomycetes</taxon>
        <taxon>Dothideomycetes incertae sedis</taxon>
        <taxon>Patellariales</taxon>
        <taxon>Patellariaceae</taxon>
        <taxon>Patellaria</taxon>
    </lineage>
</organism>
<dbReference type="SMART" id="SM00320">
    <property type="entry name" value="WD40"/>
    <property type="match status" value="6"/>
</dbReference>
<dbReference type="InterPro" id="IPR018391">
    <property type="entry name" value="PQQ_b-propeller_rpt"/>
</dbReference>
<evidence type="ECO:0000313" key="8">
    <source>
        <dbReference type="Proteomes" id="UP000799429"/>
    </source>
</evidence>
<evidence type="ECO:0000256" key="3">
    <source>
        <dbReference type="ARBA" id="ARBA00022574"/>
    </source>
</evidence>
<accession>A0A9P4SF89</accession>
<proteinExistence type="inferred from homology"/>
<keyword evidence="2" id="KW-0963">Cytoplasm</keyword>
<keyword evidence="4" id="KW-0677">Repeat</keyword>
<dbReference type="GO" id="GO:0071013">
    <property type="term" value="C:catalytic step 2 spliceosome"/>
    <property type="evidence" value="ECO:0007669"/>
    <property type="project" value="TreeGrafter"/>
</dbReference>
<dbReference type="GO" id="GO:0005737">
    <property type="term" value="C:cytoplasm"/>
    <property type="evidence" value="ECO:0007669"/>
    <property type="project" value="UniProtKB-SubCell"/>
</dbReference>
<dbReference type="InterPro" id="IPR051980">
    <property type="entry name" value="WD_repeat_MORG1"/>
</dbReference>
<gene>
    <name evidence="7" type="ORF">M501DRAFT_989844</name>
</gene>
<reference evidence="7" key="1">
    <citation type="journal article" date="2020" name="Stud. Mycol.">
        <title>101 Dothideomycetes genomes: a test case for predicting lifestyles and emergence of pathogens.</title>
        <authorList>
            <person name="Haridas S."/>
            <person name="Albert R."/>
            <person name="Binder M."/>
            <person name="Bloem J."/>
            <person name="Labutti K."/>
            <person name="Salamov A."/>
            <person name="Andreopoulos B."/>
            <person name="Baker S."/>
            <person name="Barry K."/>
            <person name="Bills G."/>
            <person name="Bluhm B."/>
            <person name="Cannon C."/>
            <person name="Castanera R."/>
            <person name="Culley D."/>
            <person name="Daum C."/>
            <person name="Ezra D."/>
            <person name="Gonzalez J."/>
            <person name="Henrissat B."/>
            <person name="Kuo A."/>
            <person name="Liang C."/>
            <person name="Lipzen A."/>
            <person name="Lutzoni F."/>
            <person name="Magnuson J."/>
            <person name="Mondo S."/>
            <person name="Nolan M."/>
            <person name="Ohm R."/>
            <person name="Pangilinan J."/>
            <person name="Park H.-J."/>
            <person name="Ramirez L."/>
            <person name="Alfaro M."/>
            <person name="Sun H."/>
            <person name="Tritt A."/>
            <person name="Yoshinaga Y."/>
            <person name="Zwiers L.-H."/>
            <person name="Turgeon B."/>
            <person name="Goodwin S."/>
            <person name="Spatafora J."/>
            <person name="Crous P."/>
            <person name="Grigoriev I."/>
        </authorList>
    </citation>
    <scope>NUCLEOTIDE SEQUENCE</scope>
    <source>
        <strain evidence="7">CBS 101060</strain>
    </source>
</reference>
<dbReference type="GO" id="GO:0000398">
    <property type="term" value="P:mRNA splicing, via spliceosome"/>
    <property type="evidence" value="ECO:0007669"/>
    <property type="project" value="TreeGrafter"/>
</dbReference>
<evidence type="ECO:0000256" key="6">
    <source>
        <dbReference type="PROSITE-ProRule" id="PRU00221"/>
    </source>
</evidence>
<feature type="repeat" description="WD" evidence="6">
    <location>
        <begin position="98"/>
        <end position="131"/>
    </location>
</feature>
<feature type="repeat" description="WD" evidence="6">
    <location>
        <begin position="13"/>
        <end position="55"/>
    </location>
</feature>
<dbReference type="EMBL" id="MU006091">
    <property type="protein sequence ID" value="KAF2841314.1"/>
    <property type="molecule type" value="Genomic_DNA"/>
</dbReference>
<comment type="similarity">
    <text evidence="5">Belongs to the WD repeat MORG1 family.</text>
</comment>
<evidence type="ECO:0000256" key="1">
    <source>
        <dbReference type="ARBA" id="ARBA00004496"/>
    </source>
</evidence>
<dbReference type="AlphaFoldDB" id="A0A9P4SF89"/>
<dbReference type="PANTHER" id="PTHR22842">
    <property type="entry name" value="WD40 REPEAT PROTEIN"/>
    <property type="match status" value="1"/>
</dbReference>
<protein>
    <submittedName>
        <fullName evidence="7">WD40 repeat-like protein</fullName>
    </submittedName>
</protein>
<dbReference type="SMART" id="SM00564">
    <property type="entry name" value="PQQ"/>
    <property type="match status" value="3"/>
</dbReference>
<dbReference type="PROSITE" id="PS50294">
    <property type="entry name" value="WD_REPEATS_REGION"/>
    <property type="match status" value="4"/>
</dbReference>
<feature type="repeat" description="WD" evidence="6">
    <location>
        <begin position="56"/>
        <end position="97"/>
    </location>
</feature>
<dbReference type="SUPFAM" id="SSF50978">
    <property type="entry name" value="WD40 repeat-like"/>
    <property type="match status" value="1"/>
</dbReference>
<dbReference type="InterPro" id="IPR020472">
    <property type="entry name" value="WD40_PAC1"/>
</dbReference>
<dbReference type="OrthoDB" id="1068471at2759"/>
<dbReference type="InterPro" id="IPR015943">
    <property type="entry name" value="WD40/YVTN_repeat-like_dom_sf"/>
</dbReference>
<dbReference type="Gene3D" id="2.130.10.10">
    <property type="entry name" value="YVTN repeat-like/Quinoprotein amine dehydrogenase"/>
    <property type="match status" value="2"/>
</dbReference>
<dbReference type="Pfam" id="PF00400">
    <property type="entry name" value="WD40"/>
    <property type="match status" value="4"/>
</dbReference>
<comment type="subcellular location">
    <subcellularLocation>
        <location evidence="1">Cytoplasm</location>
    </subcellularLocation>
</comment>
<dbReference type="PRINTS" id="PR00320">
    <property type="entry name" value="GPROTEINBRPT"/>
</dbReference>
<sequence length="315" mass="33115">MSSQFPTRQIAKLGGHNGPVHTLTYSSGLGQYLLTGSSDRQIRLFNPSTQNLIHTYSAHGYEILSLSVSADNARFASGGGDKTVFLWDVAACRTLRRWSGHVGRVNAVAMAGEGDSVVVSGSYDGTVRLWDCKAGGGGGGMGGGSGGGKAMMVLGEARDSVWAGSVDGKIRGYDIRTGEMFVDIIGYPITSVTATNAGDSLLISTLDSTLRLLDLTTGKLLKAYKDPSYMNTSYRLSSTLGLHDSVVLSGSENGYIVAWDLLSDASIHKLRHDSSSNHASAPSKRDVVSAVAFCPARKEWASAGGDGNVVVWGQA</sequence>
<evidence type="ECO:0000256" key="5">
    <source>
        <dbReference type="ARBA" id="ARBA00038145"/>
    </source>
</evidence>
<name>A0A9P4SF89_9PEZI</name>
<dbReference type="PANTHER" id="PTHR22842:SF3">
    <property type="entry name" value="WD REPEAT DOMAIN-CONTAINING PROTEIN 83"/>
    <property type="match status" value="1"/>
</dbReference>
<evidence type="ECO:0000256" key="2">
    <source>
        <dbReference type="ARBA" id="ARBA00022490"/>
    </source>
</evidence>
<dbReference type="PROSITE" id="PS50082">
    <property type="entry name" value="WD_REPEATS_2"/>
    <property type="match status" value="4"/>
</dbReference>
<evidence type="ECO:0000256" key="4">
    <source>
        <dbReference type="ARBA" id="ARBA00022737"/>
    </source>
</evidence>
<dbReference type="Proteomes" id="UP000799429">
    <property type="component" value="Unassembled WGS sequence"/>
</dbReference>
<comment type="caution">
    <text evidence="7">The sequence shown here is derived from an EMBL/GenBank/DDBJ whole genome shotgun (WGS) entry which is preliminary data.</text>
</comment>
<dbReference type="InterPro" id="IPR001680">
    <property type="entry name" value="WD40_rpt"/>
</dbReference>
<evidence type="ECO:0000313" key="7">
    <source>
        <dbReference type="EMBL" id="KAF2841314.1"/>
    </source>
</evidence>
<dbReference type="InterPro" id="IPR036322">
    <property type="entry name" value="WD40_repeat_dom_sf"/>
</dbReference>
<keyword evidence="8" id="KW-1185">Reference proteome</keyword>